<dbReference type="Pfam" id="PF04434">
    <property type="entry name" value="SWIM"/>
    <property type="match status" value="1"/>
</dbReference>
<proteinExistence type="predicted"/>
<keyword evidence="1" id="KW-0479">Metal-binding</keyword>
<organism evidence="3 4">
    <name type="scientific">Pseudanabaena yagii GIHE-NHR1</name>
    <dbReference type="NCBI Taxonomy" id="2722753"/>
    <lineage>
        <taxon>Bacteria</taxon>
        <taxon>Bacillati</taxon>
        <taxon>Cyanobacteriota</taxon>
        <taxon>Cyanophyceae</taxon>
        <taxon>Pseudanabaenales</taxon>
        <taxon>Pseudanabaenaceae</taxon>
        <taxon>Pseudanabaena</taxon>
        <taxon>Pseudanabaena yagii</taxon>
    </lineage>
</organism>
<name>A0ABX1LQ36_9CYAN</name>
<sequence length="464" mass="52587">MVETNHDSPTLGIDTWTADRVVALAPDPSSAKNGKGLATLNKWSNLGKEQQIIWGECKGSGKDPYRIQVDLSEPAFRCSCPSRKFPCKHGLGLLFLMVSQPTVLTEGTPPDWVADWIASRTKREEKQKQKLNQLEKAIDPEAQAKRAHARLNKVKAGVQDLQMWLNDLIRQGLTSVRTESYQFWEQPAARMVDAQAPSLARQLREIPSIINSGTGWESRLLAKLGKLYLLLESFQRLESLPLPNQADIRNQIGWTQNQSELITALENSSTSSQSSQYLQQDLWLVMGQQIETEERLRVSRTWLWGKHSHRYALLLQFAHGTQAFEVNFGLGTSLEAELAFFESAYPLRAIIKSRENSSSFVSVGEIVGYETIDLAITSYSSALVKNPWLERFPLTLQQVIPLHRDGKWFIRDRANNLLAIDPRFERVWTILALSGGHPVMIFGEWNDNHLYPLSIWVEGNFYSA</sequence>
<comment type="caution">
    <text evidence="3">The sequence shown here is derived from an EMBL/GenBank/DDBJ whole genome shotgun (WGS) entry which is preliminary data.</text>
</comment>
<dbReference type="EMBL" id="JAAVJL010000001">
    <property type="protein sequence ID" value="NMF57225.1"/>
    <property type="molecule type" value="Genomic_DNA"/>
</dbReference>
<reference evidence="3 4" key="1">
    <citation type="submission" date="2020-03" db="EMBL/GenBank/DDBJ databases">
        <title>Draft Genome Sequence of 2-Methylisoborneol Producing Pseudanabaena yagii Strain GIHE-NHR1 Isolated from North Han River in South Korea.</title>
        <authorList>
            <person name="Jeong J."/>
        </authorList>
    </citation>
    <scope>NUCLEOTIDE SEQUENCE [LARGE SCALE GENOMIC DNA]</scope>
    <source>
        <strain evidence="3 4">GIHE-NHR1</strain>
    </source>
</reference>
<dbReference type="Proteomes" id="UP000738376">
    <property type="component" value="Unassembled WGS sequence"/>
</dbReference>
<feature type="domain" description="SWIM-type" evidence="2">
    <location>
        <begin position="65"/>
        <end position="98"/>
    </location>
</feature>
<evidence type="ECO:0000256" key="1">
    <source>
        <dbReference type="PROSITE-ProRule" id="PRU00325"/>
    </source>
</evidence>
<keyword evidence="4" id="KW-1185">Reference proteome</keyword>
<protein>
    <submittedName>
        <fullName evidence="3">SWIM zinc finger family protein</fullName>
    </submittedName>
</protein>
<dbReference type="InterPro" id="IPR007527">
    <property type="entry name" value="Znf_SWIM"/>
</dbReference>
<dbReference type="RefSeq" id="WP_169362285.1">
    <property type="nucleotide sequence ID" value="NZ_JAAVJL010000001.1"/>
</dbReference>
<gene>
    <name evidence="3" type="ORF">HC246_04125</name>
</gene>
<evidence type="ECO:0000313" key="3">
    <source>
        <dbReference type="EMBL" id="NMF57225.1"/>
    </source>
</evidence>
<dbReference type="PROSITE" id="PS50966">
    <property type="entry name" value="ZF_SWIM"/>
    <property type="match status" value="1"/>
</dbReference>
<keyword evidence="1" id="KW-0862">Zinc</keyword>
<keyword evidence="1" id="KW-0863">Zinc-finger</keyword>
<accession>A0ABX1LQ36</accession>
<evidence type="ECO:0000259" key="2">
    <source>
        <dbReference type="PROSITE" id="PS50966"/>
    </source>
</evidence>
<evidence type="ECO:0000313" key="4">
    <source>
        <dbReference type="Proteomes" id="UP000738376"/>
    </source>
</evidence>